<dbReference type="PANTHER" id="PTHR46401">
    <property type="entry name" value="GLYCOSYLTRANSFERASE WBBK-RELATED"/>
    <property type="match status" value="1"/>
</dbReference>
<dbReference type="EMBL" id="DPPF01000214">
    <property type="protein sequence ID" value="HCW94018.1"/>
    <property type="molecule type" value="Genomic_DNA"/>
</dbReference>
<dbReference type="CDD" id="cd03801">
    <property type="entry name" value="GT4_PimA-like"/>
    <property type="match status" value="1"/>
</dbReference>
<dbReference type="Gene3D" id="3.40.50.2000">
    <property type="entry name" value="Glycogen Phosphorylase B"/>
    <property type="match status" value="2"/>
</dbReference>
<reference evidence="3 4" key="1">
    <citation type="journal article" date="2018" name="Nat. Biotechnol.">
        <title>A standardized bacterial taxonomy based on genome phylogeny substantially revises the tree of life.</title>
        <authorList>
            <person name="Parks D.H."/>
            <person name="Chuvochina M."/>
            <person name="Waite D.W."/>
            <person name="Rinke C."/>
            <person name="Skarshewski A."/>
            <person name="Chaumeil P.A."/>
            <person name="Hugenholtz P."/>
        </authorList>
    </citation>
    <scope>NUCLEOTIDE SEQUENCE [LARGE SCALE GENOMIC DNA]</scope>
    <source>
        <strain evidence="3">UBA8672</strain>
    </source>
</reference>
<dbReference type="GO" id="GO:0009103">
    <property type="term" value="P:lipopolysaccharide biosynthetic process"/>
    <property type="evidence" value="ECO:0007669"/>
    <property type="project" value="TreeGrafter"/>
</dbReference>
<dbReference type="Proteomes" id="UP000262325">
    <property type="component" value="Unassembled WGS sequence"/>
</dbReference>
<dbReference type="PANTHER" id="PTHR46401:SF2">
    <property type="entry name" value="GLYCOSYLTRANSFERASE WBBK-RELATED"/>
    <property type="match status" value="1"/>
</dbReference>
<name>A0A3D5QE67_FLESI</name>
<keyword evidence="1 3" id="KW-0808">Transferase</keyword>
<organism evidence="3 4">
    <name type="scientific">Flexistipes sinusarabici</name>
    <dbReference type="NCBI Taxonomy" id="2352"/>
    <lineage>
        <taxon>Bacteria</taxon>
        <taxon>Pseudomonadati</taxon>
        <taxon>Deferribacterota</taxon>
        <taxon>Deferribacteres</taxon>
        <taxon>Deferribacterales</taxon>
        <taxon>Flexistipitaceae</taxon>
        <taxon>Flexistipes</taxon>
    </lineage>
</organism>
<dbReference type="AlphaFoldDB" id="A0A3D5QE67"/>
<dbReference type="Pfam" id="PF00534">
    <property type="entry name" value="Glycos_transf_1"/>
    <property type="match status" value="1"/>
</dbReference>
<dbReference type="InterPro" id="IPR001296">
    <property type="entry name" value="Glyco_trans_1"/>
</dbReference>
<evidence type="ECO:0000313" key="4">
    <source>
        <dbReference type="Proteomes" id="UP000262325"/>
    </source>
</evidence>
<protein>
    <submittedName>
        <fullName evidence="3">Glycosyl transferase family 1</fullName>
    </submittedName>
</protein>
<dbReference type="SUPFAM" id="SSF53756">
    <property type="entry name" value="UDP-Glycosyltransferase/glycogen phosphorylase"/>
    <property type="match status" value="1"/>
</dbReference>
<evidence type="ECO:0000313" key="3">
    <source>
        <dbReference type="EMBL" id="HCW94018.1"/>
    </source>
</evidence>
<feature type="domain" description="Glycosyl transferase family 1" evidence="2">
    <location>
        <begin position="216"/>
        <end position="396"/>
    </location>
</feature>
<evidence type="ECO:0000259" key="2">
    <source>
        <dbReference type="Pfam" id="PF00534"/>
    </source>
</evidence>
<gene>
    <name evidence="3" type="ORF">DHM44_10105</name>
</gene>
<comment type="caution">
    <text evidence="3">The sequence shown here is derived from an EMBL/GenBank/DDBJ whole genome shotgun (WGS) entry which is preliminary data.</text>
</comment>
<evidence type="ECO:0000256" key="1">
    <source>
        <dbReference type="ARBA" id="ARBA00022679"/>
    </source>
</evidence>
<dbReference type="GO" id="GO:0016757">
    <property type="term" value="F:glycosyltransferase activity"/>
    <property type="evidence" value="ECO:0007669"/>
    <property type="project" value="InterPro"/>
</dbReference>
<sequence>MDNIKNIGFVSTRIEGTDGVSLEIEKWAQVLERNNFNCFYFAGRCDREPDKSLVVPEAFFDHPEIKEIQNKCIGSTHRSTETSDKIHKISDFLKSKLYKFIKKFDIHLLIVENALAIPMNIPLGLAITEFTVETCFPVIAHHHDFYWERDRFIINAAKDYLDSAFPPKLTSIKHVTINSLASEQLSLRKGISNIVIPNVYDFSKEPDKTSSKTCSEIRKVAGLEKDDIMVLQPTRVVPRKWIERAVETVYLMNLKEPKLFISHAASDEGKNYFKRIKNYSNILGVEIVTLDKYVGSERNVKKNNNKKYTIGNMYDCADIITYPSGYEGFGNAFLETIYHKKPIIVNRYSIFIADIEPKDFDVITFDGFITEETVQNALNLLKDKERLKHMVEKNYKLGMRFFSYEVLEFHLLGLIKSLSLRGC</sequence>
<accession>A0A3D5QE67</accession>
<proteinExistence type="predicted"/>